<feature type="domain" description="KTSC" evidence="1">
    <location>
        <begin position="8"/>
        <end position="64"/>
    </location>
</feature>
<evidence type="ECO:0000259" key="1">
    <source>
        <dbReference type="Pfam" id="PF13619"/>
    </source>
</evidence>
<name>A0A1L5NXA6_9HYPH</name>
<dbReference type="AlphaFoldDB" id="A0A1L5NXA6"/>
<evidence type="ECO:0000313" key="2">
    <source>
        <dbReference type="EMBL" id="APO72530.1"/>
    </source>
</evidence>
<reference evidence="2 3" key="1">
    <citation type="submission" date="2016-09" db="EMBL/GenBank/DDBJ databases">
        <title>The complete genome sequences of Rhizobium gallicum, symbiovars gallicum and phaseoli, symbionts associated to common bean (Phaseolus vulgaris).</title>
        <authorList>
            <person name="Bustos P."/>
            <person name="Santamaria R.I."/>
            <person name="Perez-Carrascal O.M."/>
            <person name="Juarez S."/>
            <person name="Lozano L."/>
            <person name="Martinez-Flores I."/>
            <person name="Martinez-Romero E."/>
            <person name="Cevallos M."/>
            <person name="Romero D."/>
            <person name="Davila G."/>
            <person name="Gonzalez V."/>
        </authorList>
    </citation>
    <scope>NUCLEOTIDE SEQUENCE [LARGE SCALE GENOMIC DNA]</scope>
    <source>
        <strain evidence="2 3">IE4872</strain>
        <plasmid evidence="3">prgalie4872d</plasmid>
    </source>
</reference>
<dbReference type="Pfam" id="PF13619">
    <property type="entry name" value="KTSC"/>
    <property type="match status" value="1"/>
</dbReference>
<dbReference type="OrthoDB" id="8290558at2"/>
<gene>
    <name evidence="2" type="ORF">IE4872_PD02015</name>
</gene>
<sequence length="68" mass="7648">MKEIAVTSRIIESIFFSPEDGQLYIAFRNGETRLFAGVTEDAVSGMVTADSPGQHYIDHIRTQFRRVA</sequence>
<protein>
    <submittedName>
        <fullName evidence="2">KTSC domain-containing protein</fullName>
    </submittedName>
</protein>
<dbReference type="Proteomes" id="UP000184749">
    <property type="component" value="Plasmid pRgalIE4872d"/>
</dbReference>
<organism evidence="2 3">
    <name type="scientific">Rhizobium gallicum</name>
    <dbReference type="NCBI Taxonomy" id="56730"/>
    <lineage>
        <taxon>Bacteria</taxon>
        <taxon>Pseudomonadati</taxon>
        <taxon>Pseudomonadota</taxon>
        <taxon>Alphaproteobacteria</taxon>
        <taxon>Hyphomicrobiales</taxon>
        <taxon>Rhizobiaceae</taxon>
        <taxon>Rhizobium/Agrobacterium group</taxon>
        <taxon>Rhizobium</taxon>
    </lineage>
</organism>
<accession>A0A1L5NXA6</accession>
<dbReference type="InterPro" id="IPR025309">
    <property type="entry name" value="KTSC_dom"/>
</dbReference>
<dbReference type="EMBL" id="CP017105">
    <property type="protein sequence ID" value="APO72530.1"/>
    <property type="molecule type" value="Genomic_DNA"/>
</dbReference>
<keyword evidence="2" id="KW-0614">Plasmid</keyword>
<proteinExistence type="predicted"/>
<evidence type="ECO:0000313" key="3">
    <source>
        <dbReference type="Proteomes" id="UP000184749"/>
    </source>
</evidence>
<dbReference type="RefSeq" id="WP_074072702.1">
    <property type="nucleotide sequence ID" value="NZ_CP017105.1"/>
</dbReference>
<geneLocation type="plasmid" evidence="3">
    <name>prgalie4872d</name>
</geneLocation>